<proteinExistence type="predicted"/>
<dbReference type="EMBL" id="OR769218">
    <property type="protein sequence ID" value="WQJ54175.1"/>
    <property type="molecule type" value="Genomic_DNA"/>
</dbReference>
<name>A0ABZ0Z7G7_9CAUD</name>
<accession>A0ABZ0Z7G7</accession>
<dbReference type="Proteomes" id="UP001346559">
    <property type="component" value="Segment"/>
</dbReference>
<evidence type="ECO:0000313" key="1">
    <source>
        <dbReference type="EMBL" id="WQJ54175.1"/>
    </source>
</evidence>
<reference evidence="1 2" key="1">
    <citation type="submission" date="2023-11" db="EMBL/GenBank/DDBJ databases">
        <authorList>
            <person name="Cook R."/>
            <person name="Crisci M."/>
            <person name="Pye H."/>
            <person name="Adriaenssens E."/>
            <person name="Santini J."/>
        </authorList>
    </citation>
    <scope>NUCLEOTIDE SEQUENCE [LARGE SCALE GENOMIC DNA]</scope>
    <source>
        <strain evidence="1">Lak_Megaphage_RVC_AP1_GC26</strain>
    </source>
</reference>
<evidence type="ECO:0000313" key="2">
    <source>
        <dbReference type="Proteomes" id="UP001346559"/>
    </source>
</evidence>
<sequence length="39" mass="4502">MNNVEIHLLTNIINSKKEQYCGNDIVKTCLDDILKLVKK</sequence>
<keyword evidence="2" id="KW-1185">Reference proteome</keyword>
<organism evidence="1 2">
    <name type="scientific">phage Lak_Megaphage_RVC_AP1_GC26</name>
    <dbReference type="NCBI Taxonomy" id="3109224"/>
    <lineage>
        <taxon>Viruses</taxon>
        <taxon>Duplodnaviria</taxon>
        <taxon>Heunggongvirae</taxon>
        <taxon>Uroviricota</taxon>
        <taxon>Caudoviricetes</taxon>
        <taxon>Caudoviricetes code 15 clade</taxon>
    </lineage>
</organism>
<protein>
    <submittedName>
        <fullName evidence="1">Uncharacterized protein</fullName>
    </submittedName>
</protein>